<dbReference type="Proteomes" id="UP000242942">
    <property type="component" value="Unassembled WGS sequence"/>
</dbReference>
<name>A0A1D3JBN4_PLAOA</name>
<gene>
    <name evidence="3" type="primary">PocGH01_00079300</name>
    <name evidence="3" type="ORF">POCGH01_00079300</name>
</gene>
<evidence type="ECO:0000313" key="4">
    <source>
        <dbReference type="Proteomes" id="UP000242942"/>
    </source>
</evidence>
<keyword evidence="2" id="KW-1133">Transmembrane helix</keyword>
<feature type="coiled-coil region" evidence="1">
    <location>
        <begin position="192"/>
        <end position="219"/>
    </location>
</feature>
<keyword evidence="2" id="KW-0472">Membrane</keyword>
<reference evidence="3 4" key="1">
    <citation type="submission" date="2016-06" db="EMBL/GenBank/DDBJ databases">
        <authorList>
            <consortium name="Pathogen Informatics"/>
        </authorList>
    </citation>
    <scope>NUCLEOTIDE SEQUENCE [LARGE SCALE GENOMIC DNA]</scope>
    <source>
        <strain evidence="3">PocGH01</strain>
    </source>
</reference>
<dbReference type="EMBL" id="FLRI01000013">
    <property type="protein sequence ID" value="SBT82994.1"/>
    <property type="molecule type" value="Genomic_DNA"/>
</dbReference>
<proteinExistence type="predicted"/>
<evidence type="ECO:0000256" key="1">
    <source>
        <dbReference type="SAM" id="Coils"/>
    </source>
</evidence>
<evidence type="ECO:0000313" key="3">
    <source>
        <dbReference type="EMBL" id="SBT82994.1"/>
    </source>
</evidence>
<organism evidence="3 4">
    <name type="scientific">Plasmodium ovale</name>
    <name type="common">malaria parasite P. ovale</name>
    <dbReference type="NCBI Taxonomy" id="36330"/>
    <lineage>
        <taxon>Eukaryota</taxon>
        <taxon>Sar</taxon>
        <taxon>Alveolata</taxon>
        <taxon>Apicomplexa</taxon>
        <taxon>Aconoidasida</taxon>
        <taxon>Haemosporida</taxon>
        <taxon>Plasmodiidae</taxon>
        <taxon>Plasmodium</taxon>
        <taxon>Plasmodium (Plasmodium)</taxon>
    </lineage>
</organism>
<keyword evidence="1" id="KW-0175">Coiled coil</keyword>
<dbReference type="AlphaFoldDB" id="A0A1D3JBN4"/>
<sequence>MMFDPGKCNELLKSNGISGFLPQNIENLCKCFSNSDQQGEEKCDCNGLLENANLKSSFMKFQECHGTSADLNSGIMSNLKYFTNDCYQTSLRSILDSLGTDEICGVDMSSLKESGEKMLSYMGSIGGTVSGALEFVQKFKNTFASAKQFFLKIIEKFPGYTILYPVGVLLFILIVVIGVFYTIIKLFRCIFCRTKKENKEDYNEQMKQLQEQYNRTLQTSDQMNRFLLGYQNV</sequence>
<evidence type="ECO:0000256" key="2">
    <source>
        <dbReference type="SAM" id="Phobius"/>
    </source>
</evidence>
<dbReference type="VEuPathDB" id="PlasmoDB:PocGH01_00079300"/>
<keyword evidence="2" id="KW-0812">Transmembrane</keyword>
<dbReference type="VEuPathDB" id="PlasmoDB:POWCR01_000181500"/>
<accession>A0A1D3JBN4</accession>
<protein>
    <submittedName>
        <fullName evidence="3">PIR protein</fullName>
    </submittedName>
</protein>
<feature type="transmembrane region" description="Helical" evidence="2">
    <location>
        <begin position="162"/>
        <end position="187"/>
    </location>
</feature>
<keyword evidence="4" id="KW-1185">Reference proteome</keyword>